<dbReference type="NCBIfam" id="NF002332">
    <property type="entry name" value="PRK01293.1"/>
    <property type="match status" value="1"/>
</dbReference>
<keyword evidence="6" id="KW-1185">Reference proteome</keyword>
<dbReference type="Pfam" id="PF10620">
    <property type="entry name" value="MdcG"/>
    <property type="match status" value="1"/>
</dbReference>
<feature type="domain" description="Phosphoribosyl-dephospho-CoA transferase MdcG N-terminal" evidence="4">
    <location>
        <begin position="8"/>
        <end position="79"/>
    </location>
</feature>
<feature type="domain" description="Phosphoribosyl-dephospho-CoA transferase MdcG C-terminal" evidence="3">
    <location>
        <begin position="96"/>
        <end position="205"/>
    </location>
</feature>
<dbReference type="EMBL" id="CP019323">
    <property type="protein sequence ID" value="APX72343.1"/>
    <property type="molecule type" value="Genomic_DNA"/>
</dbReference>
<dbReference type="STRING" id="1847728.BTM29_07110"/>
<evidence type="ECO:0000259" key="3">
    <source>
        <dbReference type="Pfam" id="PF10620"/>
    </source>
</evidence>
<dbReference type="InterPro" id="IPR017557">
    <property type="entry name" value="Holo-ACP_synthase"/>
</dbReference>
<evidence type="ECO:0000256" key="1">
    <source>
        <dbReference type="ARBA" id="ARBA00022679"/>
    </source>
</evidence>
<dbReference type="KEGG" id="lalw:BTM29_07110"/>
<keyword evidence="1 5" id="KW-0808">Transferase</keyword>
<reference evidence="6" key="1">
    <citation type="submission" date="2016-12" db="EMBL/GenBank/DDBJ databases">
        <authorList>
            <person name="Jung M.Y."/>
            <person name="Lee S.H."/>
        </authorList>
    </citation>
    <scope>NUCLEOTIDE SEQUENCE [LARGE SCALE GENOMIC DNA]</scope>
    <source>
        <strain evidence="6">WiKim39</strain>
    </source>
</reference>
<evidence type="ECO:0000313" key="5">
    <source>
        <dbReference type="EMBL" id="APX72343.1"/>
    </source>
</evidence>
<gene>
    <name evidence="5" type="ORF">BTM29_07110</name>
</gene>
<dbReference type="NCBIfam" id="TIGR03135">
    <property type="entry name" value="malonate_mdcG"/>
    <property type="match status" value="1"/>
</dbReference>
<accession>A0A1P8Q3B9</accession>
<sequence>MGRIEFLPHNLIKIDPKGFLSENEIPDWVIDSLEKTPLVIVRRGEIIDNKVPVGVRGVKREQRFAGFILIDSVIDVLTPQSLVNNSWDKLSEDRFELPAIKALDQVSKILKDYNFGIGGSVGFELASGQATAKMTSDLDLIWYESTRLSHEEAFKLLKKLNQFGVHADFQVVHGQKGFSLEEFVNSSSDTILVKTANGPILSNDPWSEIEKD</sequence>
<protein>
    <submittedName>
        <fullName evidence="5">Phosphoribosyl-dephospho-CoA transferase</fullName>
    </submittedName>
</protein>
<dbReference type="GO" id="GO:0016779">
    <property type="term" value="F:nucleotidyltransferase activity"/>
    <property type="evidence" value="ECO:0007669"/>
    <property type="project" value="UniProtKB-KW"/>
</dbReference>
<organism evidence="5 6">
    <name type="scientific">Companilactobacillus allii</name>
    <dbReference type="NCBI Taxonomy" id="1847728"/>
    <lineage>
        <taxon>Bacteria</taxon>
        <taxon>Bacillati</taxon>
        <taxon>Bacillota</taxon>
        <taxon>Bacilli</taxon>
        <taxon>Lactobacillales</taxon>
        <taxon>Lactobacillaceae</taxon>
        <taxon>Companilactobacillus</taxon>
    </lineage>
</organism>
<dbReference type="OrthoDB" id="1275217at2"/>
<dbReference type="InterPro" id="IPR048903">
    <property type="entry name" value="MdcG_N"/>
</dbReference>
<dbReference type="RefSeq" id="WP_076615354.1">
    <property type="nucleotide sequence ID" value="NZ_CP019323.1"/>
</dbReference>
<dbReference type="AlphaFoldDB" id="A0A1P8Q3B9"/>
<proteinExistence type="predicted"/>
<evidence type="ECO:0000256" key="2">
    <source>
        <dbReference type="ARBA" id="ARBA00022695"/>
    </source>
</evidence>
<evidence type="ECO:0000313" key="6">
    <source>
        <dbReference type="Proteomes" id="UP000187499"/>
    </source>
</evidence>
<evidence type="ECO:0000259" key="4">
    <source>
        <dbReference type="Pfam" id="PF20866"/>
    </source>
</evidence>
<dbReference type="InterPro" id="IPR049180">
    <property type="entry name" value="MdcG_C"/>
</dbReference>
<keyword evidence="2" id="KW-0548">Nucleotidyltransferase</keyword>
<dbReference type="Proteomes" id="UP000187499">
    <property type="component" value="Chromosome"/>
</dbReference>
<name>A0A1P8Q3B9_9LACO</name>
<dbReference type="Pfam" id="PF20866">
    <property type="entry name" value="MdcG_N"/>
    <property type="match status" value="1"/>
</dbReference>